<accession>A0A160TFH3</accession>
<evidence type="ECO:0000256" key="2">
    <source>
        <dbReference type="ARBA" id="ARBA00023002"/>
    </source>
</evidence>
<name>A0A160TFH3_9ZZZZ</name>
<dbReference type="SUPFAM" id="SSF51735">
    <property type="entry name" value="NAD(P)-binding Rossmann-fold domains"/>
    <property type="match status" value="1"/>
</dbReference>
<sequence length="252" mass="26333">MQDPVGQNRVAIVTGAGSGIGRAVALALAEASWRVVLAGRRRDALAGTAALSATPMLAVACDVTDAVSVDGLFEEAFKAFGRVDLLFNNAGVSAPPLPLDLLEVETIRSLLDVNILGSFLCARAAMRVMKRQEPQGGRIINNGSISSDRPRPNSAPYTASKHAITGLTKSIALDGRPHRIAAGQIDIGNAVTEMSEAMGQGVPQADGGIRTEPRMDVAHVARAVVQMAALPLDANIPFMTIMATNMPLFGRG</sequence>
<comment type="similarity">
    <text evidence="1">Belongs to the short-chain dehydrogenases/reductases (SDR) family.</text>
</comment>
<dbReference type="CDD" id="cd05233">
    <property type="entry name" value="SDR_c"/>
    <property type="match status" value="1"/>
</dbReference>
<feature type="domain" description="Ketoreductase" evidence="4">
    <location>
        <begin position="9"/>
        <end position="194"/>
    </location>
</feature>
<dbReference type="Pfam" id="PF00106">
    <property type="entry name" value="adh_short"/>
    <property type="match status" value="1"/>
</dbReference>
<evidence type="ECO:0000256" key="3">
    <source>
        <dbReference type="SAM" id="MobiDB-lite"/>
    </source>
</evidence>
<dbReference type="PRINTS" id="PR00080">
    <property type="entry name" value="SDRFAMILY"/>
</dbReference>
<proteinExistence type="inferred from homology"/>
<dbReference type="InterPro" id="IPR002347">
    <property type="entry name" value="SDR_fam"/>
</dbReference>
<evidence type="ECO:0000313" key="5">
    <source>
        <dbReference type="EMBL" id="CUS43460.1"/>
    </source>
</evidence>
<dbReference type="FunFam" id="3.40.50.720:FF:000084">
    <property type="entry name" value="Short-chain dehydrogenase reductase"/>
    <property type="match status" value="1"/>
</dbReference>
<organism evidence="5">
    <name type="scientific">hydrothermal vent metagenome</name>
    <dbReference type="NCBI Taxonomy" id="652676"/>
    <lineage>
        <taxon>unclassified sequences</taxon>
        <taxon>metagenomes</taxon>
        <taxon>ecological metagenomes</taxon>
    </lineage>
</organism>
<evidence type="ECO:0000259" key="4">
    <source>
        <dbReference type="SMART" id="SM00822"/>
    </source>
</evidence>
<dbReference type="InterPro" id="IPR057326">
    <property type="entry name" value="KR_dom"/>
</dbReference>
<dbReference type="InterPro" id="IPR036291">
    <property type="entry name" value="NAD(P)-bd_dom_sf"/>
</dbReference>
<dbReference type="PROSITE" id="PS00061">
    <property type="entry name" value="ADH_SHORT"/>
    <property type="match status" value="1"/>
</dbReference>
<gene>
    <name evidence="5" type="ORF">MGWOODY_Smn90</name>
</gene>
<feature type="region of interest" description="Disordered" evidence="3">
    <location>
        <begin position="136"/>
        <end position="158"/>
    </location>
</feature>
<keyword evidence="2" id="KW-0560">Oxidoreductase</keyword>
<dbReference type="SMART" id="SM00822">
    <property type="entry name" value="PKS_KR"/>
    <property type="match status" value="1"/>
</dbReference>
<dbReference type="InterPro" id="IPR020904">
    <property type="entry name" value="Sc_DH/Rdtase_CS"/>
</dbReference>
<dbReference type="PRINTS" id="PR00081">
    <property type="entry name" value="GDHRDH"/>
</dbReference>
<dbReference type="GO" id="GO:0016491">
    <property type="term" value="F:oxidoreductase activity"/>
    <property type="evidence" value="ECO:0007669"/>
    <property type="project" value="UniProtKB-KW"/>
</dbReference>
<dbReference type="AlphaFoldDB" id="A0A160TFH3"/>
<dbReference type="EMBL" id="CZQE01000054">
    <property type="protein sequence ID" value="CUS43460.1"/>
    <property type="molecule type" value="Genomic_DNA"/>
</dbReference>
<dbReference type="Gene3D" id="3.40.50.720">
    <property type="entry name" value="NAD(P)-binding Rossmann-like Domain"/>
    <property type="match status" value="1"/>
</dbReference>
<dbReference type="PANTHER" id="PTHR43669:SF12">
    <property type="entry name" value="BLR5618 PROTEIN"/>
    <property type="match status" value="1"/>
</dbReference>
<evidence type="ECO:0000256" key="1">
    <source>
        <dbReference type="ARBA" id="ARBA00006484"/>
    </source>
</evidence>
<protein>
    <submittedName>
        <fullName evidence="5">Putative oxidoreductase</fullName>
    </submittedName>
</protein>
<reference evidence="5" key="1">
    <citation type="submission" date="2015-10" db="EMBL/GenBank/DDBJ databases">
        <authorList>
            <person name="Gilbert D.G."/>
        </authorList>
    </citation>
    <scope>NUCLEOTIDE SEQUENCE</scope>
</reference>
<dbReference type="PANTHER" id="PTHR43669">
    <property type="entry name" value="5-KETO-D-GLUCONATE 5-REDUCTASE"/>
    <property type="match status" value="1"/>
</dbReference>